<feature type="transmembrane region" description="Helical" evidence="2">
    <location>
        <begin position="7"/>
        <end position="26"/>
    </location>
</feature>
<dbReference type="InterPro" id="IPR036457">
    <property type="entry name" value="PPM-type-like_dom_sf"/>
</dbReference>
<feature type="domain" description="PPM-type phosphatase" evidence="3">
    <location>
        <begin position="111"/>
        <end position="322"/>
    </location>
</feature>
<evidence type="ECO:0000259" key="3">
    <source>
        <dbReference type="SMART" id="SM00331"/>
    </source>
</evidence>
<dbReference type="AlphaFoldDB" id="A0A6H9YTU8"/>
<dbReference type="Proteomes" id="UP000468735">
    <property type="component" value="Unassembled WGS sequence"/>
</dbReference>
<dbReference type="GO" id="GO:0016791">
    <property type="term" value="F:phosphatase activity"/>
    <property type="evidence" value="ECO:0007669"/>
    <property type="project" value="TreeGrafter"/>
</dbReference>
<gene>
    <name evidence="4" type="ORF">F8566_22285</name>
</gene>
<dbReference type="InterPro" id="IPR001932">
    <property type="entry name" value="PPM-type_phosphatase-like_dom"/>
</dbReference>
<dbReference type="SMART" id="SM00331">
    <property type="entry name" value="PP2C_SIG"/>
    <property type="match status" value="1"/>
</dbReference>
<sequence length="340" mass="36245">MIAIADAALGAAVVFIGLLIAGPMLASARCTGLWTALAGCYAVVLAVAVGVPDEFFGTADHLTRCLIVAVGASFAALAARIRTDRERALTRMTQVAQVAQQALLRPIPAEVGQMSFAHRYRSATREAQIGGDLYDVALTPYGLRLIIGDVKGKGLPAIQQAASVLRCFRETVFATASLTGLAKELNARISPELAAEDFVTVLLAEFAPGQVRLVNCGHPPPLRIGPGSQMLHPPQPTPPLGLNPEPMLQHVRLDPDQRLLFYTDGLIEAKDSHSTMFTLNHQAIAVLNEPLLEAALEGLLDLVLNHVCGQFEDDLALVLCQPTLTSHIEQPGQSRLPGLP</sequence>
<dbReference type="Gene3D" id="3.60.40.10">
    <property type="entry name" value="PPM-type phosphatase domain"/>
    <property type="match status" value="1"/>
</dbReference>
<protein>
    <submittedName>
        <fullName evidence="4">Serine/threonine-protein phosphatase</fullName>
    </submittedName>
</protein>
<feature type="transmembrane region" description="Helical" evidence="2">
    <location>
        <begin position="32"/>
        <end position="51"/>
    </location>
</feature>
<comment type="caution">
    <text evidence="4">The sequence shown here is derived from an EMBL/GenBank/DDBJ whole genome shotgun (WGS) entry which is preliminary data.</text>
</comment>
<keyword evidence="5" id="KW-1185">Reference proteome</keyword>
<dbReference type="Pfam" id="PF07228">
    <property type="entry name" value="SpoIIE"/>
    <property type="match status" value="1"/>
</dbReference>
<evidence type="ECO:0000313" key="5">
    <source>
        <dbReference type="Proteomes" id="UP000468735"/>
    </source>
</evidence>
<keyword evidence="2" id="KW-0812">Transmembrane</keyword>
<dbReference type="PANTHER" id="PTHR43156:SF2">
    <property type="entry name" value="STAGE II SPORULATION PROTEIN E"/>
    <property type="match status" value="1"/>
</dbReference>
<organism evidence="4 5">
    <name type="scientific">Actinomadura rudentiformis</name>
    <dbReference type="NCBI Taxonomy" id="359158"/>
    <lineage>
        <taxon>Bacteria</taxon>
        <taxon>Bacillati</taxon>
        <taxon>Actinomycetota</taxon>
        <taxon>Actinomycetes</taxon>
        <taxon>Streptosporangiales</taxon>
        <taxon>Thermomonosporaceae</taxon>
        <taxon>Actinomadura</taxon>
    </lineage>
</organism>
<feature type="transmembrane region" description="Helical" evidence="2">
    <location>
        <begin position="63"/>
        <end position="81"/>
    </location>
</feature>
<accession>A0A6H9YTU8</accession>
<keyword evidence="2" id="KW-0472">Membrane</keyword>
<dbReference type="PANTHER" id="PTHR43156">
    <property type="entry name" value="STAGE II SPORULATION PROTEIN E-RELATED"/>
    <property type="match status" value="1"/>
</dbReference>
<evidence type="ECO:0000256" key="1">
    <source>
        <dbReference type="ARBA" id="ARBA00022801"/>
    </source>
</evidence>
<dbReference type="RefSeq" id="WP_151562842.1">
    <property type="nucleotide sequence ID" value="NZ_WBMT01000010.1"/>
</dbReference>
<dbReference type="InterPro" id="IPR052016">
    <property type="entry name" value="Bact_Sigma-Reg"/>
</dbReference>
<dbReference type="SUPFAM" id="SSF81606">
    <property type="entry name" value="PP2C-like"/>
    <property type="match status" value="1"/>
</dbReference>
<keyword evidence="2" id="KW-1133">Transmembrane helix</keyword>
<keyword evidence="1" id="KW-0378">Hydrolase</keyword>
<name>A0A6H9YTU8_9ACTN</name>
<dbReference type="OrthoDB" id="311904at2"/>
<reference evidence="4 5" key="1">
    <citation type="submission" date="2019-09" db="EMBL/GenBank/DDBJ databases">
        <title>Actinomadura physcomitrii sp. nov., a novel actinomycete isolated from moss [Physcomitrium sphaericum (Ludw) Fuernr].</title>
        <authorList>
            <person name="Zhuang X."/>
            <person name="Liu C."/>
        </authorList>
    </citation>
    <scope>NUCLEOTIDE SEQUENCE [LARGE SCALE GENOMIC DNA]</scope>
    <source>
        <strain evidence="4 5">HMC1</strain>
    </source>
</reference>
<proteinExistence type="predicted"/>
<dbReference type="EMBL" id="WBMT01000010">
    <property type="protein sequence ID" value="KAB2346924.1"/>
    <property type="molecule type" value="Genomic_DNA"/>
</dbReference>
<evidence type="ECO:0000313" key="4">
    <source>
        <dbReference type="EMBL" id="KAB2346924.1"/>
    </source>
</evidence>
<evidence type="ECO:0000256" key="2">
    <source>
        <dbReference type="SAM" id="Phobius"/>
    </source>
</evidence>